<keyword evidence="5" id="KW-1185">Reference proteome</keyword>
<dbReference type="Gene3D" id="3.10.620.30">
    <property type="match status" value="1"/>
</dbReference>
<dbReference type="EMBL" id="FNLC01000005">
    <property type="protein sequence ID" value="SDR39630.1"/>
    <property type="molecule type" value="Genomic_DNA"/>
</dbReference>
<accession>A0A1H1IPT9</accession>
<dbReference type="AlphaFoldDB" id="A0A1H1IPT9"/>
<dbReference type="OrthoDB" id="18481at2157"/>
<dbReference type="InterPro" id="IPR052901">
    <property type="entry name" value="Bact_TGase-like"/>
</dbReference>
<dbReference type="Pfam" id="PF13559">
    <property type="entry name" value="DUF4129"/>
    <property type="match status" value="1"/>
</dbReference>
<feature type="compositionally biased region" description="Basic and acidic residues" evidence="1">
    <location>
        <begin position="542"/>
        <end position="558"/>
    </location>
</feature>
<feature type="transmembrane region" description="Helical" evidence="2">
    <location>
        <begin position="222"/>
        <end position="240"/>
    </location>
</feature>
<dbReference type="SUPFAM" id="SSF54001">
    <property type="entry name" value="Cysteine proteinases"/>
    <property type="match status" value="1"/>
</dbReference>
<sequence>MSTDTDSRSGLRREKAGRTRVVSLETDGTVGPDAFRLLALGCVLVLTASYVSVLQDVTQVVGGTRTLLALVGSMLLAATVLARAIRPRTAILLAIVAAAAGFGYYLEQSGVGVEAVLSAGDALEALAVDTVTLVTGLELLRMVEAGIWTLGFAPGPVFLSWYLALRGRYALSVLPGGFALVFLVLTGDAETTVTLVGVLAALGTVAFGDLERRGGSIAQTDLLAVLFAIIVALSLSVTFVPGGTGNASPAAGGAGDGTLEGTIDSASERSGISGQVDLSPEVRFTVESDRPSYWRTGVYDRYTGDEWVRTGQTYGLEDGALEAPPGSAERVHQTVTVETELGVMPAAAQPVGVDGGITDYTELSAHGQIRPATTLLEGDTYSVESAILDPSPAEMQTAGTEYPDEVEENYLQTPETLSSEFEERTAEITADAEAETPYEKATAIETHLRASNDYSLDVEQPDGDVAEAFLLEMDEGYCVYFATTMTQMLRTEGIPARYVTGYTAGERTGNEYVVRGTDAHAWVEVYFPDHGWVAFEPTPPQPREEEHSERLADAREEATESMDPDGLESEPQVEPGDAGDSEDEDGDDGVDDPEPDENEGADEESNGTESSVNDSDSGADDGIPSGPDELPGTSGDDDISSPVPITREMIVIASVLLVGLVATVHRVDATVRARRLVGRYWQRPTDDPDRDAERAFRRLESLLEDEYRPRRPQETARSYLAVLSAENSLDPRTERVLERYERAVYGGGISREEADRAIEIVDEIARERLPGAGRTRN</sequence>
<keyword evidence="2" id="KW-0472">Membrane</keyword>
<dbReference type="Proteomes" id="UP000198848">
    <property type="component" value="Unassembled WGS sequence"/>
</dbReference>
<feature type="region of interest" description="Disordered" evidence="1">
    <location>
        <begin position="535"/>
        <end position="641"/>
    </location>
</feature>
<dbReference type="PANTHER" id="PTHR42736">
    <property type="entry name" value="PROTEIN-GLUTAMINE GAMMA-GLUTAMYLTRANSFERASE"/>
    <property type="match status" value="1"/>
</dbReference>
<dbReference type="InterPro" id="IPR025403">
    <property type="entry name" value="TgpA-like_C"/>
</dbReference>
<feature type="domain" description="Transglutaminase-like" evidence="3">
    <location>
        <begin position="470"/>
        <end position="539"/>
    </location>
</feature>
<feature type="transmembrane region" description="Helical" evidence="2">
    <location>
        <begin position="34"/>
        <end position="53"/>
    </location>
</feature>
<dbReference type="PANTHER" id="PTHR42736:SF1">
    <property type="entry name" value="PROTEIN-GLUTAMINE GAMMA-GLUTAMYLTRANSFERASE"/>
    <property type="match status" value="1"/>
</dbReference>
<feature type="compositionally biased region" description="Acidic residues" evidence="1">
    <location>
        <begin position="559"/>
        <end position="568"/>
    </location>
</feature>
<dbReference type="Pfam" id="PF01841">
    <property type="entry name" value="Transglut_core"/>
    <property type="match status" value="1"/>
</dbReference>
<feature type="transmembrane region" description="Helical" evidence="2">
    <location>
        <begin position="169"/>
        <end position="186"/>
    </location>
</feature>
<feature type="transmembrane region" description="Helical" evidence="2">
    <location>
        <begin position="89"/>
        <end position="106"/>
    </location>
</feature>
<dbReference type="InterPro" id="IPR038765">
    <property type="entry name" value="Papain-like_cys_pep_sf"/>
</dbReference>
<dbReference type="Pfam" id="PF11992">
    <property type="entry name" value="TgpA_N"/>
    <property type="match status" value="1"/>
</dbReference>
<evidence type="ECO:0000256" key="2">
    <source>
        <dbReference type="SAM" id="Phobius"/>
    </source>
</evidence>
<name>A0A1H1IPT9_NATTX</name>
<organism evidence="4 5">
    <name type="scientific">Natronobacterium texcoconense</name>
    <dbReference type="NCBI Taxonomy" id="1095778"/>
    <lineage>
        <taxon>Archaea</taxon>
        <taxon>Methanobacteriati</taxon>
        <taxon>Methanobacteriota</taxon>
        <taxon>Stenosarchaea group</taxon>
        <taxon>Halobacteria</taxon>
        <taxon>Halobacteriales</taxon>
        <taxon>Natrialbaceae</taxon>
        <taxon>Natronobacterium</taxon>
    </lineage>
</organism>
<feature type="compositionally biased region" description="Polar residues" evidence="1">
    <location>
        <begin position="607"/>
        <end position="616"/>
    </location>
</feature>
<dbReference type="STRING" id="1095778.SAMN04489842_3696"/>
<protein>
    <recommendedName>
        <fullName evidence="3">Transglutaminase-like domain-containing protein</fullName>
    </recommendedName>
</protein>
<evidence type="ECO:0000259" key="3">
    <source>
        <dbReference type="SMART" id="SM00460"/>
    </source>
</evidence>
<feature type="transmembrane region" description="Helical" evidence="2">
    <location>
        <begin position="192"/>
        <end position="210"/>
    </location>
</feature>
<proteinExistence type="predicted"/>
<dbReference type="InterPro" id="IPR021878">
    <property type="entry name" value="TgpA_N"/>
</dbReference>
<evidence type="ECO:0000313" key="4">
    <source>
        <dbReference type="EMBL" id="SDR39630.1"/>
    </source>
</evidence>
<dbReference type="SMART" id="SM00460">
    <property type="entry name" value="TGc"/>
    <property type="match status" value="1"/>
</dbReference>
<dbReference type="RefSeq" id="WP_090385100.1">
    <property type="nucleotide sequence ID" value="NZ_FNLC01000005.1"/>
</dbReference>
<feature type="transmembrane region" description="Helical" evidence="2">
    <location>
        <begin position="145"/>
        <end position="164"/>
    </location>
</feature>
<gene>
    <name evidence="4" type="ORF">SAMN04489842_3696</name>
</gene>
<reference evidence="5" key="1">
    <citation type="submission" date="2016-10" db="EMBL/GenBank/DDBJ databases">
        <authorList>
            <person name="Varghese N."/>
            <person name="Submissions S."/>
        </authorList>
    </citation>
    <scope>NUCLEOTIDE SEQUENCE [LARGE SCALE GENOMIC DNA]</scope>
    <source>
        <strain evidence="5">DSM 24767</strain>
    </source>
</reference>
<dbReference type="InterPro" id="IPR002931">
    <property type="entry name" value="Transglutaminase-like"/>
</dbReference>
<evidence type="ECO:0000313" key="5">
    <source>
        <dbReference type="Proteomes" id="UP000198848"/>
    </source>
</evidence>
<keyword evidence="2" id="KW-0812">Transmembrane</keyword>
<keyword evidence="2" id="KW-1133">Transmembrane helix</keyword>
<evidence type="ECO:0000256" key="1">
    <source>
        <dbReference type="SAM" id="MobiDB-lite"/>
    </source>
</evidence>
<feature type="transmembrane region" description="Helical" evidence="2">
    <location>
        <begin position="65"/>
        <end position="82"/>
    </location>
</feature>
<feature type="compositionally biased region" description="Acidic residues" evidence="1">
    <location>
        <begin position="577"/>
        <end position="606"/>
    </location>
</feature>